<evidence type="ECO:0000313" key="2">
    <source>
        <dbReference type="EMBL" id="AEA48969.1"/>
    </source>
</evidence>
<dbReference type="Pfam" id="PF01443">
    <property type="entry name" value="Viral_helicase1"/>
    <property type="match status" value="1"/>
</dbReference>
<dbReference type="GO" id="GO:0005524">
    <property type="term" value="F:ATP binding"/>
    <property type="evidence" value="ECO:0007669"/>
    <property type="project" value="InterPro"/>
</dbReference>
<dbReference type="EMBL" id="HM107774">
    <property type="protein sequence ID" value="AEA48969.1"/>
    <property type="molecule type" value="Genomic_RNA"/>
</dbReference>
<dbReference type="InterPro" id="IPR027417">
    <property type="entry name" value="P-loop_NTPase"/>
</dbReference>
<reference evidence="2" key="1">
    <citation type="submission" date="2010-04" db="EMBL/GenBank/DDBJ databases">
        <title>Identification and sequencing genome of new virus infecting lucerne.</title>
        <authorList>
            <person name="Beckova M."/>
        </authorList>
    </citation>
    <scope>NUCLEOTIDE SEQUENCE</scope>
    <source>
        <strain evidence="2">V4</strain>
    </source>
</reference>
<dbReference type="InterPro" id="IPR027351">
    <property type="entry name" value="(+)RNA_virus_helicase_core_dom"/>
</dbReference>
<sequence>MEVSLNNLLECGFHRNIVAFDLPIIVLAVPGAGKTSCIRRLLREDSRFEAWTFGVADHHNCSGRFIRGITEDSKPTGGDFIIVDEFQRGDWKSFKPFAILGDIAQLMLKTNVKFSSAFSKCSSHRVPLPVVKLLQEFDFEIAGERAGLLEIKSLLGAEPEGVVVCFEREVCDFLDYNQVEHKSPNDIVGLEFPIVSLIISGKDIIGRQGAEFYVCCTRASDKLLIITPNPEDFHKGPNAIDSSS</sequence>
<feature type="domain" description="(+)RNA virus helicase C-terminal" evidence="1">
    <location>
        <begin position="24"/>
        <end position="227"/>
    </location>
</feature>
<proteinExistence type="predicted"/>
<evidence type="ECO:0000259" key="1">
    <source>
        <dbReference type="Pfam" id="PF01443"/>
    </source>
</evidence>
<dbReference type="SUPFAM" id="SSF52540">
    <property type="entry name" value="P-loop containing nucleoside triphosphate hydrolases"/>
    <property type="match status" value="1"/>
</dbReference>
<accession>F4YRJ7</accession>
<name>F4YRJ7_9VIRU</name>
<organism evidence="2">
    <name type="scientific">Pea streak virus</name>
    <dbReference type="NCBI Taxonomy" id="157777"/>
    <lineage>
        <taxon>Viruses</taxon>
        <taxon>Riboviria</taxon>
        <taxon>Orthornavirae</taxon>
        <taxon>Kitrinoviricota</taxon>
        <taxon>Alsuviricetes</taxon>
        <taxon>Tymovirales</taxon>
        <taxon>Betaflexiviridae</taxon>
        <taxon>Quinvirinae</taxon>
        <taxon>Carlavirus</taxon>
        <taxon>Carlavirus pisi</taxon>
    </lineage>
</organism>
<protein>
    <submittedName>
        <fullName evidence="2">TGB1</fullName>
    </submittedName>
</protein>